<evidence type="ECO:0000256" key="2">
    <source>
        <dbReference type="ARBA" id="ARBA00022679"/>
    </source>
</evidence>
<protein>
    <recommendedName>
        <fullName evidence="1">glutathione transferase</fullName>
        <ecNumber evidence="1">2.5.1.18</ecNumber>
    </recommendedName>
</protein>
<sequence>MSTFTLRYHAPPARVETIEAIFCYAGVDWKLEVPEWPEEQASQPAGKLPVLVETTAGGNTFVLGEIMAIEAYQANIFGLYCSSKPEMMARQVELRIQLNNLYELMAMYKMGNDTERKVVLPKFISTADAIVRYHEKVLEANGSNGHYFGDRTTYIDIILVAFFCAFNCVAAVMPQANEIFSLSKAPLMNKVFKTVSEDAKLSKFIATFDKNTVVN</sequence>
<name>A0A9W8CKJ0_9FUNG</name>
<dbReference type="PROSITE" id="PS50404">
    <property type="entry name" value="GST_NTER"/>
    <property type="match status" value="1"/>
</dbReference>
<dbReference type="EC" id="2.5.1.18" evidence="1"/>
<evidence type="ECO:0000256" key="3">
    <source>
        <dbReference type="ARBA" id="ARBA00047960"/>
    </source>
</evidence>
<dbReference type="InterPro" id="IPR004046">
    <property type="entry name" value="GST_C"/>
</dbReference>
<dbReference type="SUPFAM" id="SSF52833">
    <property type="entry name" value="Thioredoxin-like"/>
    <property type="match status" value="1"/>
</dbReference>
<dbReference type="Gene3D" id="1.20.1050.10">
    <property type="match status" value="1"/>
</dbReference>
<dbReference type="AlphaFoldDB" id="A0A9W8CKJ0"/>
<proteinExistence type="predicted"/>
<dbReference type="PANTHER" id="PTHR11571:SF224">
    <property type="entry name" value="HEMATOPOIETIC PROSTAGLANDIN D SYNTHASE"/>
    <property type="match status" value="1"/>
</dbReference>
<dbReference type="PANTHER" id="PTHR11571">
    <property type="entry name" value="GLUTATHIONE S-TRANSFERASE"/>
    <property type="match status" value="1"/>
</dbReference>
<dbReference type="InterPro" id="IPR004045">
    <property type="entry name" value="Glutathione_S-Trfase_N"/>
</dbReference>
<dbReference type="GO" id="GO:0006749">
    <property type="term" value="P:glutathione metabolic process"/>
    <property type="evidence" value="ECO:0007669"/>
    <property type="project" value="TreeGrafter"/>
</dbReference>
<organism evidence="5 6">
    <name type="scientific">Coemansia asiatica</name>
    <dbReference type="NCBI Taxonomy" id="1052880"/>
    <lineage>
        <taxon>Eukaryota</taxon>
        <taxon>Fungi</taxon>
        <taxon>Fungi incertae sedis</taxon>
        <taxon>Zoopagomycota</taxon>
        <taxon>Kickxellomycotina</taxon>
        <taxon>Kickxellomycetes</taxon>
        <taxon>Kickxellales</taxon>
        <taxon>Kickxellaceae</taxon>
        <taxon>Coemansia</taxon>
    </lineage>
</organism>
<evidence type="ECO:0000259" key="4">
    <source>
        <dbReference type="PROSITE" id="PS50404"/>
    </source>
</evidence>
<feature type="domain" description="GST N-terminal" evidence="4">
    <location>
        <begin position="2"/>
        <end position="81"/>
    </location>
</feature>
<accession>A0A9W8CKJ0</accession>
<dbReference type="InterPro" id="IPR036282">
    <property type="entry name" value="Glutathione-S-Trfase_C_sf"/>
</dbReference>
<gene>
    <name evidence="5" type="ORF">LPJ64_002884</name>
</gene>
<dbReference type="EMBL" id="JANBOH010000100">
    <property type="protein sequence ID" value="KAJ1645544.1"/>
    <property type="molecule type" value="Genomic_DNA"/>
</dbReference>
<dbReference type="Pfam" id="PF14497">
    <property type="entry name" value="GST_C_3"/>
    <property type="match status" value="1"/>
</dbReference>
<dbReference type="InterPro" id="IPR036249">
    <property type="entry name" value="Thioredoxin-like_sf"/>
</dbReference>
<reference evidence="5" key="1">
    <citation type="submission" date="2022-07" db="EMBL/GenBank/DDBJ databases">
        <title>Phylogenomic reconstructions and comparative analyses of Kickxellomycotina fungi.</title>
        <authorList>
            <person name="Reynolds N.K."/>
            <person name="Stajich J.E."/>
            <person name="Barry K."/>
            <person name="Grigoriev I.V."/>
            <person name="Crous P."/>
            <person name="Smith M.E."/>
        </authorList>
    </citation>
    <scope>NUCLEOTIDE SEQUENCE</scope>
    <source>
        <strain evidence="5">NBRC 105413</strain>
    </source>
</reference>
<dbReference type="InterPro" id="IPR050213">
    <property type="entry name" value="GST_superfamily"/>
</dbReference>
<keyword evidence="2" id="KW-0808">Transferase</keyword>
<dbReference type="GO" id="GO:0004364">
    <property type="term" value="F:glutathione transferase activity"/>
    <property type="evidence" value="ECO:0007669"/>
    <property type="project" value="UniProtKB-EC"/>
</dbReference>
<dbReference type="SUPFAM" id="SSF47616">
    <property type="entry name" value="GST C-terminal domain-like"/>
    <property type="match status" value="1"/>
</dbReference>
<comment type="caution">
    <text evidence="5">The sequence shown here is derived from an EMBL/GenBank/DDBJ whole genome shotgun (WGS) entry which is preliminary data.</text>
</comment>
<dbReference type="Gene3D" id="3.40.30.10">
    <property type="entry name" value="Glutaredoxin"/>
    <property type="match status" value="1"/>
</dbReference>
<evidence type="ECO:0000256" key="1">
    <source>
        <dbReference type="ARBA" id="ARBA00012452"/>
    </source>
</evidence>
<comment type="catalytic activity">
    <reaction evidence="3">
        <text>RX + glutathione = an S-substituted glutathione + a halide anion + H(+)</text>
        <dbReference type="Rhea" id="RHEA:16437"/>
        <dbReference type="ChEBI" id="CHEBI:15378"/>
        <dbReference type="ChEBI" id="CHEBI:16042"/>
        <dbReference type="ChEBI" id="CHEBI:17792"/>
        <dbReference type="ChEBI" id="CHEBI:57925"/>
        <dbReference type="ChEBI" id="CHEBI:90779"/>
        <dbReference type="EC" id="2.5.1.18"/>
    </reaction>
</comment>
<keyword evidence="6" id="KW-1185">Reference proteome</keyword>
<evidence type="ECO:0000313" key="5">
    <source>
        <dbReference type="EMBL" id="KAJ1645544.1"/>
    </source>
</evidence>
<evidence type="ECO:0000313" key="6">
    <source>
        <dbReference type="Proteomes" id="UP001145021"/>
    </source>
</evidence>
<dbReference type="Proteomes" id="UP001145021">
    <property type="component" value="Unassembled WGS sequence"/>
</dbReference>